<feature type="binding site" description="axial binding residue" evidence="9">
    <location>
        <position position="86"/>
    </location>
    <ligand>
        <name>heme c</name>
        <dbReference type="ChEBI" id="CHEBI:61717"/>
        <label>1</label>
    </ligand>
    <ligandPart>
        <name>Fe</name>
        <dbReference type="ChEBI" id="CHEBI:18248"/>
    </ligandPart>
</feature>
<dbReference type="InterPro" id="IPR050597">
    <property type="entry name" value="Cytochrome_c_Oxidase_Subunit"/>
</dbReference>
<dbReference type="Pfam" id="PF00034">
    <property type="entry name" value="Cytochrom_C"/>
    <property type="match status" value="2"/>
</dbReference>
<dbReference type="Gene3D" id="1.10.760.10">
    <property type="entry name" value="Cytochrome c-like domain"/>
    <property type="match status" value="2"/>
</dbReference>
<feature type="domain" description="Cytochrome c" evidence="11">
    <location>
        <begin position="31"/>
        <end position="112"/>
    </location>
</feature>
<dbReference type="PROSITE" id="PS51007">
    <property type="entry name" value="CYTC"/>
    <property type="match status" value="2"/>
</dbReference>
<organism evidence="12 13">
    <name type="scientific">SAR86 cluster bacterium</name>
    <dbReference type="NCBI Taxonomy" id="2030880"/>
    <lineage>
        <taxon>Bacteria</taxon>
        <taxon>Pseudomonadati</taxon>
        <taxon>Pseudomonadota</taxon>
        <taxon>Gammaproteobacteria</taxon>
        <taxon>SAR86 cluster</taxon>
    </lineage>
</organism>
<gene>
    <name evidence="12" type="ORF">ISR29_04525</name>
</gene>
<evidence type="ECO:0000256" key="3">
    <source>
        <dbReference type="ARBA" id="ARBA00022617"/>
    </source>
</evidence>
<evidence type="ECO:0000256" key="5">
    <source>
        <dbReference type="ARBA" id="ARBA00022764"/>
    </source>
</evidence>
<evidence type="ECO:0000259" key="11">
    <source>
        <dbReference type="PROSITE" id="PS51007"/>
    </source>
</evidence>
<feature type="domain" description="Cytochrome c" evidence="11">
    <location>
        <begin position="123"/>
        <end position="215"/>
    </location>
</feature>
<evidence type="ECO:0000256" key="7">
    <source>
        <dbReference type="ARBA" id="ARBA00023004"/>
    </source>
</evidence>
<dbReference type="GO" id="GO:0009055">
    <property type="term" value="F:electron transfer activity"/>
    <property type="evidence" value="ECO:0007669"/>
    <property type="project" value="InterPro"/>
</dbReference>
<feature type="binding site" description="covalent" evidence="8">
    <location>
        <position position="43"/>
    </location>
    <ligand>
        <name>heme c</name>
        <dbReference type="ChEBI" id="CHEBI:61717"/>
        <label>1</label>
    </ligand>
</feature>
<dbReference type="GO" id="GO:0042597">
    <property type="term" value="C:periplasmic space"/>
    <property type="evidence" value="ECO:0007669"/>
    <property type="project" value="UniProtKB-SubCell"/>
</dbReference>
<evidence type="ECO:0000256" key="10">
    <source>
        <dbReference type="SAM" id="SignalP"/>
    </source>
</evidence>
<comment type="caution">
    <text evidence="12">The sequence shown here is derived from an EMBL/GenBank/DDBJ whole genome shotgun (WGS) entry which is preliminary data.</text>
</comment>
<evidence type="ECO:0000256" key="9">
    <source>
        <dbReference type="PIRSR" id="PIRSR000005-2"/>
    </source>
</evidence>
<dbReference type="InterPro" id="IPR024167">
    <property type="entry name" value="Cytochrome_c4-like"/>
</dbReference>
<dbReference type="GO" id="GO:0020037">
    <property type="term" value="F:heme binding"/>
    <property type="evidence" value="ECO:0007669"/>
    <property type="project" value="InterPro"/>
</dbReference>
<evidence type="ECO:0000256" key="4">
    <source>
        <dbReference type="ARBA" id="ARBA00022723"/>
    </source>
</evidence>
<keyword evidence="6" id="KW-0249">Electron transport</keyword>
<dbReference type="InterPro" id="IPR008168">
    <property type="entry name" value="Cyt_C_IC"/>
</dbReference>
<evidence type="ECO:0000256" key="8">
    <source>
        <dbReference type="PIRSR" id="PIRSR000005-1"/>
    </source>
</evidence>
<dbReference type="SUPFAM" id="SSF46626">
    <property type="entry name" value="Cytochrome c"/>
    <property type="match status" value="2"/>
</dbReference>
<dbReference type="PRINTS" id="PR00605">
    <property type="entry name" value="CYTCHROMECIC"/>
</dbReference>
<evidence type="ECO:0000313" key="13">
    <source>
        <dbReference type="Proteomes" id="UP000705230"/>
    </source>
</evidence>
<protein>
    <submittedName>
        <fullName evidence="12">Cytochrome c4</fullName>
    </submittedName>
</protein>
<feature type="chain" id="PRO_5038140331" evidence="10">
    <location>
        <begin position="20"/>
        <end position="216"/>
    </location>
</feature>
<feature type="binding site" description="axial binding residue" evidence="9">
    <location>
        <position position="192"/>
    </location>
    <ligand>
        <name>heme c</name>
        <dbReference type="ChEBI" id="CHEBI:61717"/>
        <label>2</label>
    </ligand>
    <ligandPart>
        <name>Fe</name>
        <dbReference type="ChEBI" id="CHEBI:18248"/>
    </ligandPart>
</feature>
<proteinExistence type="predicted"/>
<evidence type="ECO:0000313" key="12">
    <source>
        <dbReference type="EMBL" id="MBL6903448.1"/>
    </source>
</evidence>
<evidence type="ECO:0000256" key="6">
    <source>
        <dbReference type="ARBA" id="ARBA00022982"/>
    </source>
</evidence>
<keyword evidence="3 8" id="KW-0349">Heme</keyword>
<name>A0A937M2H8_9GAMM</name>
<dbReference type="InterPro" id="IPR009056">
    <property type="entry name" value="Cyt_c-like_dom"/>
</dbReference>
<dbReference type="PANTHER" id="PTHR33751">
    <property type="entry name" value="CBB3-TYPE CYTOCHROME C OXIDASE SUBUNIT FIXP"/>
    <property type="match status" value="1"/>
</dbReference>
<feature type="binding site" description="covalent" evidence="8">
    <location>
        <position position="144"/>
    </location>
    <ligand>
        <name>heme c</name>
        <dbReference type="ChEBI" id="CHEBI:61717"/>
        <label>2</label>
    </ligand>
</feature>
<feature type="binding site" description="axial binding residue" evidence="9">
    <location>
        <position position="148"/>
    </location>
    <ligand>
        <name>heme c</name>
        <dbReference type="ChEBI" id="CHEBI:61717"/>
        <label>2</label>
    </ligand>
    <ligandPart>
        <name>Fe</name>
        <dbReference type="ChEBI" id="CHEBI:18248"/>
    </ligandPart>
</feature>
<keyword evidence="10" id="KW-0732">Signal</keyword>
<reference evidence="12" key="1">
    <citation type="submission" date="2020-10" db="EMBL/GenBank/DDBJ databases">
        <title>Microbiome of the Black Sea water column analyzed by genome centric metagenomics.</title>
        <authorList>
            <person name="Cabello-Yeves P.J."/>
            <person name="Callieri C."/>
            <person name="Picazo A."/>
            <person name="Mehrshad M."/>
            <person name="Haro-Moreno J.M."/>
            <person name="Roda-Garcia J."/>
            <person name="Dzembekova N."/>
            <person name="Slabakova V."/>
            <person name="Slabakova N."/>
            <person name="Moncheva S."/>
            <person name="Rodriguez-Valera F."/>
        </authorList>
    </citation>
    <scope>NUCLEOTIDE SEQUENCE</scope>
    <source>
        <strain evidence="12">BS30m-G43</strain>
    </source>
</reference>
<keyword evidence="7 9" id="KW-0408">Iron</keyword>
<evidence type="ECO:0000256" key="2">
    <source>
        <dbReference type="ARBA" id="ARBA00022448"/>
    </source>
</evidence>
<feature type="binding site" description="axial binding residue" evidence="9">
    <location>
        <position position="47"/>
    </location>
    <ligand>
        <name>heme c</name>
        <dbReference type="ChEBI" id="CHEBI:61717"/>
        <label>1</label>
    </ligand>
    <ligandPart>
        <name>Fe</name>
        <dbReference type="ChEBI" id="CHEBI:18248"/>
    </ligandPart>
</feature>
<comment type="PTM">
    <text evidence="8">Binds 2 heme c groups covalently per subunit.</text>
</comment>
<dbReference type="PIRSF" id="PIRSF000005">
    <property type="entry name" value="Cytochrome_c4"/>
    <property type="match status" value="1"/>
</dbReference>
<keyword evidence="4 9" id="KW-0479">Metal-binding</keyword>
<sequence>MSIRILFATVFIFSISTMAAEKKMPNLFEDGDASKGANMVAACAACHGADGNSISPDWPKLAGQNQRYLYDQLNYFKNGERENVLMSSVVPLLMAYSDQDLLDIAAYYASQEQTNGQAEDDEELLALGEALYRSGNMKKAIPACTACHSVNGAGNALAGFPSVAGQQKAYLASTLKAYRSGERGAGDYALVMQAVSKNLSDDEIDALSNYMHGLYE</sequence>
<dbReference type="PANTHER" id="PTHR33751:SF9">
    <property type="entry name" value="CYTOCHROME C4"/>
    <property type="match status" value="1"/>
</dbReference>
<keyword evidence="2" id="KW-0813">Transport</keyword>
<feature type="binding site" description="covalent" evidence="8">
    <location>
        <position position="46"/>
    </location>
    <ligand>
        <name>heme c</name>
        <dbReference type="ChEBI" id="CHEBI:61717"/>
        <label>1</label>
    </ligand>
</feature>
<feature type="signal peptide" evidence="10">
    <location>
        <begin position="1"/>
        <end position="19"/>
    </location>
</feature>
<dbReference type="EMBL" id="JADHSG010000006">
    <property type="protein sequence ID" value="MBL6903448.1"/>
    <property type="molecule type" value="Genomic_DNA"/>
</dbReference>
<evidence type="ECO:0000256" key="1">
    <source>
        <dbReference type="ARBA" id="ARBA00004418"/>
    </source>
</evidence>
<comment type="subcellular location">
    <subcellularLocation>
        <location evidence="1">Periplasm</location>
    </subcellularLocation>
</comment>
<feature type="binding site" description="covalent" evidence="8">
    <location>
        <position position="147"/>
    </location>
    <ligand>
        <name>heme c</name>
        <dbReference type="ChEBI" id="CHEBI:61717"/>
        <label>2</label>
    </ligand>
</feature>
<keyword evidence="5" id="KW-0574">Periplasm</keyword>
<dbReference type="InterPro" id="IPR036909">
    <property type="entry name" value="Cyt_c-like_dom_sf"/>
</dbReference>
<dbReference type="Proteomes" id="UP000705230">
    <property type="component" value="Unassembled WGS sequence"/>
</dbReference>
<accession>A0A937M2H8</accession>
<dbReference type="GO" id="GO:0005506">
    <property type="term" value="F:iron ion binding"/>
    <property type="evidence" value="ECO:0007669"/>
    <property type="project" value="InterPro"/>
</dbReference>
<dbReference type="AlphaFoldDB" id="A0A937M2H8"/>